<keyword evidence="2" id="KW-1185">Reference proteome</keyword>
<sequence>MKYAISPFKHCITMFHINGCKQRRIGVHHYTIRYAVLGKDSDGEEFFQNEPISTRYSIILHSCFGYRLLLDFVSLKIIDRDNNTA</sequence>
<dbReference type="AlphaFoldDB" id="A0A8T0GGI7"/>
<proteinExistence type="predicted"/>
<protein>
    <submittedName>
        <fullName evidence="1">Uncharacterized protein</fullName>
    </submittedName>
</protein>
<dbReference type="EMBL" id="CM026431">
    <property type="protein sequence ID" value="KAG0558556.1"/>
    <property type="molecule type" value="Genomic_DNA"/>
</dbReference>
<comment type="caution">
    <text evidence="1">The sequence shown here is derived from an EMBL/GenBank/DDBJ whole genome shotgun (WGS) entry which is preliminary data.</text>
</comment>
<name>A0A8T0GGI7_CERPU</name>
<evidence type="ECO:0000313" key="2">
    <source>
        <dbReference type="Proteomes" id="UP000822688"/>
    </source>
</evidence>
<reference evidence="1" key="1">
    <citation type="submission" date="2020-06" db="EMBL/GenBank/DDBJ databases">
        <title>WGS assembly of Ceratodon purpureus strain R40.</title>
        <authorList>
            <person name="Carey S.B."/>
            <person name="Jenkins J."/>
            <person name="Shu S."/>
            <person name="Lovell J.T."/>
            <person name="Sreedasyam A."/>
            <person name="Maumus F."/>
            <person name="Tiley G.P."/>
            <person name="Fernandez-Pozo N."/>
            <person name="Barry K."/>
            <person name="Chen C."/>
            <person name="Wang M."/>
            <person name="Lipzen A."/>
            <person name="Daum C."/>
            <person name="Saski C.A."/>
            <person name="Payton A.C."/>
            <person name="Mcbreen J.C."/>
            <person name="Conrad R.E."/>
            <person name="Kollar L.M."/>
            <person name="Olsson S."/>
            <person name="Huttunen S."/>
            <person name="Landis J.B."/>
            <person name="Wickett N.J."/>
            <person name="Johnson M.G."/>
            <person name="Rensing S.A."/>
            <person name="Grimwood J."/>
            <person name="Schmutz J."/>
            <person name="Mcdaniel S.F."/>
        </authorList>
    </citation>
    <scope>NUCLEOTIDE SEQUENCE</scope>
    <source>
        <strain evidence="1">R40</strain>
    </source>
</reference>
<accession>A0A8T0GGI7</accession>
<organism evidence="1 2">
    <name type="scientific">Ceratodon purpureus</name>
    <name type="common">Fire moss</name>
    <name type="synonym">Dicranum purpureum</name>
    <dbReference type="NCBI Taxonomy" id="3225"/>
    <lineage>
        <taxon>Eukaryota</taxon>
        <taxon>Viridiplantae</taxon>
        <taxon>Streptophyta</taxon>
        <taxon>Embryophyta</taxon>
        <taxon>Bryophyta</taxon>
        <taxon>Bryophytina</taxon>
        <taxon>Bryopsida</taxon>
        <taxon>Dicranidae</taxon>
        <taxon>Pseudoditrichales</taxon>
        <taxon>Ditrichaceae</taxon>
        <taxon>Ceratodon</taxon>
    </lineage>
</organism>
<evidence type="ECO:0000313" key="1">
    <source>
        <dbReference type="EMBL" id="KAG0558556.1"/>
    </source>
</evidence>
<dbReference type="Proteomes" id="UP000822688">
    <property type="component" value="Chromosome 10"/>
</dbReference>
<gene>
    <name evidence="1" type="ORF">KC19_10G037300</name>
</gene>